<dbReference type="InterPro" id="IPR007219">
    <property type="entry name" value="XnlR_reg_dom"/>
</dbReference>
<protein>
    <recommendedName>
        <fullName evidence="7">Xylanolytic transcriptional activator regulatory domain-containing protein</fullName>
    </recommendedName>
</protein>
<organism evidence="8 9">
    <name type="scientific">Microdochium bolleyi</name>
    <dbReference type="NCBI Taxonomy" id="196109"/>
    <lineage>
        <taxon>Eukaryota</taxon>
        <taxon>Fungi</taxon>
        <taxon>Dikarya</taxon>
        <taxon>Ascomycota</taxon>
        <taxon>Pezizomycotina</taxon>
        <taxon>Sordariomycetes</taxon>
        <taxon>Xylariomycetidae</taxon>
        <taxon>Xylariales</taxon>
        <taxon>Microdochiaceae</taxon>
        <taxon>Microdochium</taxon>
    </lineage>
</organism>
<dbReference type="GO" id="GO:0005634">
    <property type="term" value="C:nucleus"/>
    <property type="evidence" value="ECO:0007669"/>
    <property type="project" value="UniProtKB-SubCell"/>
</dbReference>
<evidence type="ECO:0000259" key="7">
    <source>
        <dbReference type="SMART" id="SM00906"/>
    </source>
</evidence>
<dbReference type="PANTHER" id="PTHR47338">
    <property type="entry name" value="ZN(II)2CYS6 TRANSCRIPTION FACTOR (EUROFUNG)-RELATED"/>
    <property type="match status" value="1"/>
</dbReference>
<evidence type="ECO:0000256" key="4">
    <source>
        <dbReference type="ARBA" id="ARBA00023163"/>
    </source>
</evidence>
<dbReference type="GO" id="GO:0003677">
    <property type="term" value="F:DNA binding"/>
    <property type="evidence" value="ECO:0007669"/>
    <property type="project" value="InterPro"/>
</dbReference>
<feature type="region of interest" description="Disordered" evidence="6">
    <location>
        <begin position="187"/>
        <end position="206"/>
    </location>
</feature>
<evidence type="ECO:0000256" key="5">
    <source>
        <dbReference type="ARBA" id="ARBA00023242"/>
    </source>
</evidence>
<dbReference type="CDD" id="cd12148">
    <property type="entry name" value="fungal_TF_MHR"/>
    <property type="match status" value="1"/>
</dbReference>
<keyword evidence="3" id="KW-0805">Transcription regulation</keyword>
<gene>
    <name evidence="8" type="ORF">Micbo1qcDRAFT_204613</name>
</gene>
<evidence type="ECO:0000256" key="3">
    <source>
        <dbReference type="ARBA" id="ARBA00023015"/>
    </source>
</evidence>
<dbReference type="SMART" id="SM00906">
    <property type="entry name" value="Fungal_trans"/>
    <property type="match status" value="1"/>
</dbReference>
<feature type="domain" description="Xylanolytic transcriptional activator regulatory" evidence="7">
    <location>
        <begin position="120"/>
        <end position="198"/>
    </location>
</feature>
<dbReference type="InterPro" id="IPR050815">
    <property type="entry name" value="TF_fung"/>
</dbReference>
<dbReference type="GO" id="GO:0000981">
    <property type="term" value="F:DNA-binding transcription factor activity, RNA polymerase II-specific"/>
    <property type="evidence" value="ECO:0007669"/>
    <property type="project" value="InterPro"/>
</dbReference>
<dbReference type="OrthoDB" id="3862662at2759"/>
<name>A0A136J2N7_9PEZI</name>
<evidence type="ECO:0000313" key="9">
    <source>
        <dbReference type="Proteomes" id="UP000070501"/>
    </source>
</evidence>
<reference evidence="9" key="1">
    <citation type="submission" date="2016-02" db="EMBL/GenBank/DDBJ databases">
        <title>Draft genome sequence of Microdochium bolleyi, a fungal endophyte of beachgrass.</title>
        <authorList>
            <consortium name="DOE Joint Genome Institute"/>
            <person name="David A.S."/>
            <person name="May G."/>
            <person name="Haridas S."/>
            <person name="Lim J."/>
            <person name="Wang M."/>
            <person name="Labutti K."/>
            <person name="Lipzen A."/>
            <person name="Barry K."/>
            <person name="Grigoriev I.V."/>
        </authorList>
    </citation>
    <scope>NUCLEOTIDE SEQUENCE [LARGE SCALE GENOMIC DNA]</scope>
    <source>
        <strain evidence="9">J235TASD1</strain>
    </source>
</reference>
<dbReference type="InParanoid" id="A0A136J2N7"/>
<proteinExistence type="predicted"/>
<dbReference type="STRING" id="196109.A0A136J2N7"/>
<keyword evidence="4" id="KW-0804">Transcription</keyword>
<keyword evidence="2" id="KW-0479">Metal-binding</keyword>
<dbReference type="Pfam" id="PF04082">
    <property type="entry name" value="Fungal_trans"/>
    <property type="match status" value="1"/>
</dbReference>
<dbReference type="Proteomes" id="UP000070501">
    <property type="component" value="Unassembled WGS sequence"/>
</dbReference>
<dbReference type="PANTHER" id="PTHR47338:SF20">
    <property type="entry name" value="ZN(II)2CYS6 TRANSCRIPTION FACTOR (EUROFUNG)"/>
    <property type="match status" value="1"/>
</dbReference>
<dbReference type="GO" id="GO:0008270">
    <property type="term" value="F:zinc ion binding"/>
    <property type="evidence" value="ECO:0007669"/>
    <property type="project" value="InterPro"/>
</dbReference>
<evidence type="ECO:0000313" key="8">
    <source>
        <dbReference type="EMBL" id="KXJ91363.1"/>
    </source>
</evidence>
<keyword evidence="9" id="KW-1185">Reference proteome</keyword>
<keyword evidence="5" id="KW-0539">Nucleus</keyword>
<sequence>MPEAPDDIRNYIGDIVSNRSLASAYFAGTHTWLPMVSARRLTAALQTGPLQFDVALLLLAMKLATTRLADGTNAADHYFYAACKRYTNSLPAIPYLSLSLLQALVLVAVYEYGHGIFPAAWMTIGQCVQCMEILGLALSKGSDEAAIQPGEWSAAQERHRTWWAVFILERMMGISSQKRLLCAEPTSTDALPSDETSWEQRSPGRLVSLPPSEAQPAFARLGQAAIIAGQVIRHTQKATGQKVTGEHFDCAEVARLTTMAQCLCASVFADLAAAPSSYWILVPSRSLALSSVMSLLKTYSFVGTVPSVPNVLDPARSDEELALQVNSTDGLRSTAIHVAEHTKGLLALASREEDLVKVSPFVLDSMYQSASTLSWLETGGGGLGPLGSETNAQTLLEIGGRWHLGLEYLRCLEDQRPGITALAYTLSGRIDMVGGGMDMSHMGF</sequence>
<comment type="subcellular location">
    <subcellularLocation>
        <location evidence="1">Nucleus</location>
    </subcellularLocation>
</comment>
<evidence type="ECO:0000256" key="6">
    <source>
        <dbReference type="SAM" id="MobiDB-lite"/>
    </source>
</evidence>
<dbReference type="EMBL" id="KQ964250">
    <property type="protein sequence ID" value="KXJ91363.1"/>
    <property type="molecule type" value="Genomic_DNA"/>
</dbReference>
<dbReference type="AlphaFoldDB" id="A0A136J2N7"/>
<accession>A0A136J2N7</accession>
<dbReference type="GO" id="GO:0006351">
    <property type="term" value="P:DNA-templated transcription"/>
    <property type="evidence" value="ECO:0007669"/>
    <property type="project" value="InterPro"/>
</dbReference>
<evidence type="ECO:0000256" key="1">
    <source>
        <dbReference type="ARBA" id="ARBA00004123"/>
    </source>
</evidence>
<evidence type="ECO:0000256" key="2">
    <source>
        <dbReference type="ARBA" id="ARBA00022723"/>
    </source>
</evidence>